<protein>
    <submittedName>
        <fullName evidence="2">Uncharacterized protein</fullName>
    </submittedName>
</protein>
<proteinExistence type="predicted"/>
<dbReference type="EMBL" id="UINC01007494">
    <property type="protein sequence ID" value="SVA33641.1"/>
    <property type="molecule type" value="Genomic_DNA"/>
</dbReference>
<feature type="region of interest" description="Disordered" evidence="1">
    <location>
        <begin position="1"/>
        <end position="30"/>
    </location>
</feature>
<gene>
    <name evidence="2" type="ORF">METZ01_LOCUS86495</name>
</gene>
<organism evidence="2">
    <name type="scientific">marine metagenome</name>
    <dbReference type="NCBI Taxonomy" id="408172"/>
    <lineage>
        <taxon>unclassified sequences</taxon>
        <taxon>metagenomes</taxon>
        <taxon>ecological metagenomes</taxon>
    </lineage>
</organism>
<evidence type="ECO:0000313" key="2">
    <source>
        <dbReference type="EMBL" id="SVA33641.1"/>
    </source>
</evidence>
<evidence type="ECO:0000256" key="1">
    <source>
        <dbReference type="SAM" id="MobiDB-lite"/>
    </source>
</evidence>
<name>A0A381V101_9ZZZZ</name>
<dbReference type="AlphaFoldDB" id="A0A381V101"/>
<accession>A0A381V101</accession>
<sequence>MINIYGASSAPNATARSKIGPVFAGDPEGR</sequence>
<reference evidence="2" key="1">
    <citation type="submission" date="2018-05" db="EMBL/GenBank/DDBJ databases">
        <authorList>
            <person name="Lanie J.A."/>
            <person name="Ng W.-L."/>
            <person name="Kazmierczak K.M."/>
            <person name="Andrzejewski T.M."/>
            <person name="Davidsen T.M."/>
            <person name="Wayne K.J."/>
            <person name="Tettelin H."/>
            <person name="Glass J.I."/>
            <person name="Rusch D."/>
            <person name="Podicherti R."/>
            <person name="Tsui H.-C.T."/>
            <person name="Winkler M.E."/>
        </authorList>
    </citation>
    <scope>NUCLEOTIDE SEQUENCE</scope>
</reference>